<dbReference type="AlphaFoldDB" id="A0AAW9QJ40"/>
<evidence type="ECO:0000313" key="2">
    <source>
        <dbReference type="EMBL" id="MEF7615644.1"/>
    </source>
</evidence>
<comment type="caution">
    <text evidence="2">The sequence shown here is derived from an EMBL/GenBank/DDBJ whole genome shotgun (WGS) entry which is preliminary data.</text>
</comment>
<evidence type="ECO:0000256" key="1">
    <source>
        <dbReference type="SAM" id="SignalP"/>
    </source>
</evidence>
<protein>
    <submittedName>
        <fullName evidence="2">Uncharacterized protein</fullName>
    </submittedName>
</protein>
<keyword evidence="3" id="KW-1185">Reference proteome</keyword>
<gene>
    <name evidence="2" type="ORF">V4F39_17145</name>
</gene>
<sequence length="237" mass="25209">MPQALVCAWMVLAPALAAGAEWPAVPLPAGLQAFDIGQQMSVNGVPMQLRGFVSEAAPKVVATEFGKVLGEPLVRNEMGGKIVLGRRVGAGGAGELRYLTVQIEAAPGGSRGVIAISDLAGAASSSDRSRDDRARWMDRLPSGSKVVNQIQSRDGDKLSTYLVATNRHALRLNADRLITLMEQDGYALERESESSQPPGVALFFRGEGREGMAVVSRSGPTHSTLVLNTITLLKDFR</sequence>
<feature type="signal peptide" evidence="1">
    <location>
        <begin position="1"/>
        <end position="17"/>
    </location>
</feature>
<organism evidence="2 3">
    <name type="scientific">Aquincola agrisoli</name>
    <dbReference type="NCBI Taxonomy" id="3119538"/>
    <lineage>
        <taxon>Bacteria</taxon>
        <taxon>Pseudomonadati</taxon>
        <taxon>Pseudomonadota</taxon>
        <taxon>Betaproteobacteria</taxon>
        <taxon>Burkholderiales</taxon>
        <taxon>Sphaerotilaceae</taxon>
        <taxon>Aquincola</taxon>
    </lineage>
</organism>
<dbReference type="RefSeq" id="WP_332290944.1">
    <property type="nucleotide sequence ID" value="NZ_JAZIBG010000036.1"/>
</dbReference>
<reference evidence="2 3" key="1">
    <citation type="submission" date="2024-02" db="EMBL/GenBank/DDBJ databases">
        <title>Genome sequence of Aquincola sp. MAHUQ-54.</title>
        <authorList>
            <person name="Huq M.A."/>
        </authorList>
    </citation>
    <scope>NUCLEOTIDE SEQUENCE [LARGE SCALE GENOMIC DNA]</scope>
    <source>
        <strain evidence="2 3">MAHUQ-54</strain>
    </source>
</reference>
<dbReference type="EMBL" id="JAZIBG010000036">
    <property type="protein sequence ID" value="MEF7615644.1"/>
    <property type="molecule type" value="Genomic_DNA"/>
</dbReference>
<feature type="chain" id="PRO_5043936917" evidence="1">
    <location>
        <begin position="18"/>
        <end position="237"/>
    </location>
</feature>
<evidence type="ECO:0000313" key="3">
    <source>
        <dbReference type="Proteomes" id="UP001336250"/>
    </source>
</evidence>
<keyword evidence="1" id="KW-0732">Signal</keyword>
<accession>A0AAW9QJ40</accession>
<proteinExistence type="predicted"/>
<dbReference type="Proteomes" id="UP001336250">
    <property type="component" value="Unassembled WGS sequence"/>
</dbReference>
<name>A0AAW9QJ40_9BURK</name>